<name>A0A0B6A9X9_PRIM2</name>
<evidence type="ECO:0000256" key="5">
    <source>
        <dbReference type="ARBA" id="ARBA00022490"/>
    </source>
</evidence>
<gene>
    <name evidence="9" type="primary">phoU</name>
    <name evidence="9" type="ORF">BG04_1503</name>
</gene>
<feature type="domain" description="PhoU" evidence="8">
    <location>
        <begin position="121"/>
        <end position="206"/>
    </location>
</feature>
<dbReference type="Pfam" id="PF01895">
    <property type="entry name" value="PhoU"/>
    <property type="match status" value="2"/>
</dbReference>
<dbReference type="GO" id="GO:0030643">
    <property type="term" value="P:intracellular phosphate ion homeostasis"/>
    <property type="evidence" value="ECO:0007669"/>
    <property type="project" value="InterPro"/>
</dbReference>
<keyword evidence="4 7" id="KW-0813">Transport</keyword>
<dbReference type="GeneID" id="93644970"/>
<proteinExistence type="inferred from homology"/>
<comment type="function">
    <text evidence="7">Plays a role in the regulation of phosphate uptake.</text>
</comment>
<dbReference type="GO" id="GO:0005737">
    <property type="term" value="C:cytoplasm"/>
    <property type="evidence" value="ECO:0007669"/>
    <property type="project" value="UniProtKB-SubCell"/>
</dbReference>
<evidence type="ECO:0000256" key="3">
    <source>
        <dbReference type="ARBA" id="ARBA00011738"/>
    </source>
</evidence>
<dbReference type="HOGENOM" id="CLU_078518_3_0_9"/>
<dbReference type="GO" id="GO:0006817">
    <property type="term" value="P:phosphate ion transport"/>
    <property type="evidence" value="ECO:0007669"/>
    <property type="project" value="UniProtKB-KW"/>
</dbReference>
<dbReference type="NCBIfam" id="TIGR02135">
    <property type="entry name" value="phoU_full"/>
    <property type="match status" value="1"/>
</dbReference>
<evidence type="ECO:0000259" key="8">
    <source>
        <dbReference type="Pfam" id="PF01895"/>
    </source>
</evidence>
<dbReference type="AlphaFoldDB" id="A0A0B6A9X9"/>
<evidence type="ECO:0000313" key="10">
    <source>
        <dbReference type="Proteomes" id="UP000031829"/>
    </source>
</evidence>
<comment type="subcellular location">
    <subcellularLocation>
        <location evidence="1 7">Cytoplasm</location>
    </subcellularLocation>
</comment>
<evidence type="ECO:0000256" key="1">
    <source>
        <dbReference type="ARBA" id="ARBA00004496"/>
    </source>
</evidence>
<comment type="similarity">
    <text evidence="2 7">Belongs to the PhoU family.</text>
</comment>
<keyword evidence="6 7" id="KW-0592">Phosphate transport</keyword>
<dbReference type="RefSeq" id="WP_013059193.1">
    <property type="nucleotide sequence ID" value="NZ_BCVB01000008.1"/>
</dbReference>
<dbReference type="Proteomes" id="UP000031829">
    <property type="component" value="Chromosome"/>
</dbReference>
<dbReference type="PANTHER" id="PTHR42930">
    <property type="entry name" value="PHOSPHATE-SPECIFIC TRANSPORT SYSTEM ACCESSORY PROTEIN PHOU"/>
    <property type="match status" value="1"/>
</dbReference>
<keyword evidence="5 7" id="KW-0963">Cytoplasm</keyword>
<dbReference type="GO" id="GO:0045936">
    <property type="term" value="P:negative regulation of phosphate metabolic process"/>
    <property type="evidence" value="ECO:0007669"/>
    <property type="project" value="InterPro"/>
</dbReference>
<dbReference type="SUPFAM" id="SSF109755">
    <property type="entry name" value="PhoU-like"/>
    <property type="match status" value="1"/>
</dbReference>
<reference evidence="9 10" key="1">
    <citation type="journal article" date="2015" name="Genome Announc.">
        <title>Complete genome sequences for 35 biothreat assay-relevant bacillus species.</title>
        <authorList>
            <person name="Johnson S.L."/>
            <person name="Daligault H.E."/>
            <person name="Davenport K.W."/>
            <person name="Jaissle J."/>
            <person name="Frey K.G."/>
            <person name="Ladner J.T."/>
            <person name="Broomall S.M."/>
            <person name="Bishop-Lilly K.A."/>
            <person name="Bruce D.C."/>
            <person name="Gibbons H.S."/>
            <person name="Coyne S.R."/>
            <person name="Lo C.C."/>
            <person name="Meincke L."/>
            <person name="Munk A.C."/>
            <person name="Koroleva G.I."/>
            <person name="Rosenzweig C.N."/>
            <person name="Palacios G.F."/>
            <person name="Redden C.L."/>
            <person name="Minogue T.D."/>
            <person name="Chain P.S."/>
        </authorList>
    </citation>
    <scope>NUCLEOTIDE SEQUENCE [LARGE SCALE GENOMIC DNA]</scope>
    <source>
        <strain evidence="10">ATCC 14581 / DSM 32 / JCM 2506 / NBRC 15308 / NCIMB 9376 / NCTC 10342 / NRRL B-14308 / VKM B-512</strain>
    </source>
</reference>
<dbReference type="InterPro" id="IPR028366">
    <property type="entry name" value="PhoU"/>
</dbReference>
<dbReference type="EMBL" id="CP009920">
    <property type="protein sequence ID" value="AJI21775.1"/>
    <property type="molecule type" value="Genomic_DNA"/>
</dbReference>
<protein>
    <recommendedName>
        <fullName evidence="7">Phosphate-specific transport system accessory protein PhoU</fullName>
    </recommendedName>
</protein>
<evidence type="ECO:0000256" key="2">
    <source>
        <dbReference type="ARBA" id="ARBA00008107"/>
    </source>
</evidence>
<comment type="subunit">
    <text evidence="3 7">Homodimer.</text>
</comment>
<sequence length="219" mass="24940">MVVREKFHGDLKILREKLLEIGRLTHEALSKSIEALQTSNVELALEIIDGDSYVDDLEEEINDLAILLIAKQQPVAIDLRRIIVAIKIASDVERMADFAVNVAKSAIRIGNEELIKPLEHVKKMHDISIEMLSLSLKAYHEEDLVLAKKVAEMDDQVDELYGITIKELLSLAKEKQEAMNQITQLLFVARYLERMADHTTNVAESVFYLVKGKRYDLNE</sequence>
<dbReference type="InterPro" id="IPR038078">
    <property type="entry name" value="PhoU-like_sf"/>
</dbReference>
<dbReference type="PIRSF" id="PIRSF003107">
    <property type="entry name" value="PhoU"/>
    <property type="match status" value="1"/>
</dbReference>
<evidence type="ECO:0000256" key="4">
    <source>
        <dbReference type="ARBA" id="ARBA00022448"/>
    </source>
</evidence>
<feature type="domain" description="PhoU" evidence="8">
    <location>
        <begin position="18"/>
        <end position="105"/>
    </location>
</feature>
<dbReference type="KEGG" id="bmeg:BG04_1503"/>
<dbReference type="Gene3D" id="1.20.58.220">
    <property type="entry name" value="Phosphate transport system protein phou homolog 2, domain 2"/>
    <property type="match status" value="1"/>
</dbReference>
<organism evidence="9 10">
    <name type="scientific">Priestia megaterium (strain ATCC 14581 / DSM 32 / CCUG 1817 / JCM 2506 / NBRC 15308 / NCIMB 9376 / NCTC 10342 / NRRL B-14308 / VKM B-512 / Ford 19)</name>
    <name type="common">Bacillus megaterium</name>
    <dbReference type="NCBI Taxonomy" id="1348623"/>
    <lineage>
        <taxon>Bacteria</taxon>
        <taxon>Bacillati</taxon>
        <taxon>Bacillota</taxon>
        <taxon>Bacilli</taxon>
        <taxon>Bacillales</taxon>
        <taxon>Bacillaceae</taxon>
        <taxon>Priestia</taxon>
    </lineage>
</organism>
<evidence type="ECO:0000313" key="9">
    <source>
        <dbReference type="EMBL" id="AJI21775.1"/>
    </source>
</evidence>
<accession>A0A0B6A9X9</accession>
<dbReference type="FunFam" id="1.20.58.220:FF:000004">
    <property type="entry name" value="Phosphate-specific transport system accessory protein PhoU"/>
    <property type="match status" value="1"/>
</dbReference>
<dbReference type="PANTHER" id="PTHR42930:SF3">
    <property type="entry name" value="PHOSPHATE-SPECIFIC TRANSPORT SYSTEM ACCESSORY PROTEIN PHOU"/>
    <property type="match status" value="1"/>
</dbReference>
<dbReference type="InterPro" id="IPR026022">
    <property type="entry name" value="PhoU_dom"/>
</dbReference>
<evidence type="ECO:0000256" key="6">
    <source>
        <dbReference type="ARBA" id="ARBA00022592"/>
    </source>
</evidence>
<evidence type="ECO:0000256" key="7">
    <source>
        <dbReference type="PIRNR" id="PIRNR003107"/>
    </source>
</evidence>